<organism evidence="2 3">
    <name type="scientific">Microbacterium phage Mabodamaca</name>
    <dbReference type="NCBI Taxonomy" id="3078574"/>
    <lineage>
        <taxon>Viruses</taxon>
        <taxon>Duplodnaviria</taxon>
        <taxon>Heunggongvirae</taxon>
        <taxon>Uroviricota</taxon>
        <taxon>Caudoviricetes</taxon>
        <taxon>Casidaviridae</taxon>
        <taxon>Mabodamacavirus</taxon>
        <taxon>Mabodamacavirus mabodamaca</taxon>
    </lineage>
</organism>
<evidence type="ECO:0000313" key="2">
    <source>
        <dbReference type="EMBL" id="WNT44366.1"/>
    </source>
</evidence>
<keyword evidence="1" id="KW-0812">Transmembrane</keyword>
<gene>
    <name evidence="2" type="primary">49</name>
    <name evidence="2" type="ORF">SEA_MABODAMACA_49</name>
</gene>
<name>A0AA96NAT2_9CAUD</name>
<keyword evidence="3" id="KW-1185">Reference proteome</keyword>
<keyword evidence="1" id="KW-1133">Transmembrane helix</keyword>
<proteinExistence type="predicted"/>
<evidence type="ECO:0000256" key="1">
    <source>
        <dbReference type="SAM" id="Phobius"/>
    </source>
</evidence>
<accession>A0AA96NAT2</accession>
<dbReference type="EMBL" id="OR613467">
    <property type="protein sequence ID" value="WNT44366.1"/>
    <property type="molecule type" value="Genomic_DNA"/>
</dbReference>
<reference evidence="2 3" key="1">
    <citation type="submission" date="2023-09" db="EMBL/GenBank/DDBJ databases">
        <authorList>
            <person name="Astacio K.C."/>
            <person name="Barreto J.C."/>
            <person name="Colon C.A."/>
            <person name="Dejesus A.I."/>
            <person name="Gragirenes D.A."/>
            <person name="Navarro A."/>
            <person name="Negron R.A."/>
            <person name="Nunez P.S."/>
            <person name="Ortiz C.A."/>
            <person name="Ortiz A.Y."/>
            <person name="Roman V.A."/>
            <person name="Sanchez M.A."/>
            <person name="Serrano K.M."/>
            <person name="Klyczek K."/>
            <person name="Ko C."/>
            <person name="Russell D.A."/>
            <person name="Jacobs-Sera D."/>
            <person name="Hatfull G.F."/>
        </authorList>
    </citation>
    <scope>NUCLEOTIDE SEQUENCE [LARGE SCALE GENOMIC DNA]</scope>
</reference>
<evidence type="ECO:0000313" key="3">
    <source>
        <dbReference type="Proteomes" id="UP001305869"/>
    </source>
</evidence>
<dbReference type="Proteomes" id="UP001305869">
    <property type="component" value="Segment"/>
</dbReference>
<keyword evidence="1" id="KW-0472">Membrane</keyword>
<sequence>MTRRIEPQTMSEAAEVMHLALLRIFVVMFYLPIIRPLTRYLLRKMTP</sequence>
<protein>
    <submittedName>
        <fullName evidence="2">Uncharacterized protein</fullName>
    </submittedName>
</protein>
<feature type="transmembrane region" description="Helical" evidence="1">
    <location>
        <begin position="20"/>
        <end position="42"/>
    </location>
</feature>